<feature type="domain" description="Acyltransferase 3" evidence="3">
    <location>
        <begin position="32"/>
        <end position="376"/>
    </location>
</feature>
<dbReference type="EMBL" id="JABEVY010000111">
    <property type="protein sequence ID" value="KAF5249544.1"/>
    <property type="molecule type" value="Genomic_DNA"/>
</dbReference>
<gene>
    <name evidence="4" type="ORF">FANTH_5137</name>
</gene>
<dbReference type="InterPro" id="IPR002656">
    <property type="entry name" value="Acyl_transf_3_dom"/>
</dbReference>
<keyword evidence="5" id="KW-1185">Reference proteome</keyword>
<evidence type="ECO:0000256" key="2">
    <source>
        <dbReference type="SAM" id="SignalP"/>
    </source>
</evidence>
<evidence type="ECO:0000256" key="1">
    <source>
        <dbReference type="SAM" id="Phobius"/>
    </source>
</evidence>
<feature type="transmembrane region" description="Helical" evidence="1">
    <location>
        <begin position="320"/>
        <end position="344"/>
    </location>
</feature>
<dbReference type="PANTHER" id="PTHR23028:SF128">
    <property type="entry name" value="ACYLTRANSFERASE 3 DOMAIN-CONTAINING PROTEIN"/>
    <property type="match status" value="1"/>
</dbReference>
<protein>
    <recommendedName>
        <fullName evidence="3">Acyltransferase 3 domain-containing protein</fullName>
    </recommendedName>
</protein>
<keyword evidence="1" id="KW-1133">Transmembrane helix</keyword>
<feature type="transmembrane region" description="Helical" evidence="1">
    <location>
        <begin position="229"/>
        <end position="250"/>
    </location>
</feature>
<feature type="transmembrane region" description="Helical" evidence="1">
    <location>
        <begin position="271"/>
        <end position="289"/>
    </location>
</feature>
<sequence length="451" mass="51393">MVGIVIIQDIVLSLFLMHHQADMTSRKEGHVQWIEGLRGIASTLVWIAHVTRAFDLDLYSPVSGEGLRPRLLQLPFIRIMIQGRLGVIIFVYVTGYVCALKPLSLFRRGNYEAGWSCVSKSALRRLPRLLYPSAIATTLAWSATQLGLFEAAEMTESYYLTQTVEDKLPLYPAIRELFFAIFKTWTGGGNKYDRHQGTLFELFKGGMYVLLFVSATAKVQAKFRMGASLILWAYLWACGRPDFMQFWWGVFMNDLHNSRLYQRISWSKSRYIPFFGFLSVAVGLFIASFPESRIDLAPWSRWQNQILSAIVPKDSEFPKFASSFGFCLLTIGGALLPGYTDILSHRVLVWLGKRSFAVYLLHGTLLRWLLTWMVYGNALSPNLQVQQPESVSSKLVYAGNTWLLFCLPAWLGLLYGLAEIWTRYVDTAAERFTSQLVAYTRQEESKELSLV</sequence>
<feature type="transmembrane region" description="Helical" evidence="1">
    <location>
        <begin position="76"/>
        <end position="99"/>
    </location>
</feature>
<feature type="transmembrane region" description="Helical" evidence="1">
    <location>
        <begin position="395"/>
        <end position="417"/>
    </location>
</feature>
<dbReference type="Pfam" id="PF01757">
    <property type="entry name" value="Acyl_transf_3"/>
    <property type="match status" value="1"/>
</dbReference>
<evidence type="ECO:0000313" key="4">
    <source>
        <dbReference type="EMBL" id="KAF5249544.1"/>
    </source>
</evidence>
<dbReference type="GO" id="GO:0016747">
    <property type="term" value="F:acyltransferase activity, transferring groups other than amino-acyl groups"/>
    <property type="evidence" value="ECO:0007669"/>
    <property type="project" value="InterPro"/>
</dbReference>
<proteinExistence type="predicted"/>
<keyword evidence="1" id="KW-0472">Membrane</keyword>
<organism evidence="4 5">
    <name type="scientific">Fusarium anthophilum</name>
    <dbReference type="NCBI Taxonomy" id="48485"/>
    <lineage>
        <taxon>Eukaryota</taxon>
        <taxon>Fungi</taxon>
        <taxon>Dikarya</taxon>
        <taxon>Ascomycota</taxon>
        <taxon>Pezizomycotina</taxon>
        <taxon>Sordariomycetes</taxon>
        <taxon>Hypocreomycetidae</taxon>
        <taxon>Hypocreales</taxon>
        <taxon>Nectriaceae</taxon>
        <taxon>Fusarium</taxon>
        <taxon>Fusarium fujikuroi species complex</taxon>
    </lineage>
</organism>
<dbReference type="AlphaFoldDB" id="A0A8H5E729"/>
<feature type="chain" id="PRO_5034694990" description="Acyltransferase 3 domain-containing protein" evidence="2">
    <location>
        <begin position="22"/>
        <end position="451"/>
    </location>
</feature>
<dbReference type="PANTHER" id="PTHR23028">
    <property type="entry name" value="ACETYLTRANSFERASE"/>
    <property type="match status" value="1"/>
</dbReference>
<evidence type="ECO:0000259" key="3">
    <source>
        <dbReference type="Pfam" id="PF01757"/>
    </source>
</evidence>
<feature type="transmembrane region" description="Helical" evidence="1">
    <location>
        <begin position="198"/>
        <end position="217"/>
    </location>
</feature>
<comment type="caution">
    <text evidence="4">The sequence shown here is derived from an EMBL/GenBank/DDBJ whole genome shotgun (WGS) entry which is preliminary data.</text>
</comment>
<dbReference type="InterPro" id="IPR050879">
    <property type="entry name" value="Acyltransferase_3"/>
</dbReference>
<dbReference type="Proteomes" id="UP000573603">
    <property type="component" value="Unassembled WGS sequence"/>
</dbReference>
<reference evidence="4 5" key="1">
    <citation type="journal article" date="2020" name="BMC Genomics">
        <title>Correction to: Identification and distribution of gene clusters required for synthesis of sphingolipid metabolism inhibitors in diverse species of the filamentous fungus Fusarium.</title>
        <authorList>
            <person name="Kim H.S."/>
            <person name="Lohmar J.M."/>
            <person name="Busman M."/>
            <person name="Brown D.W."/>
            <person name="Naumann T.A."/>
            <person name="Divon H.H."/>
            <person name="Lysoe E."/>
            <person name="Uhlig S."/>
            <person name="Proctor R.H."/>
        </authorList>
    </citation>
    <scope>NUCLEOTIDE SEQUENCE [LARGE SCALE GENOMIC DNA]</scope>
    <source>
        <strain evidence="4 5">NRRL 25214</strain>
    </source>
</reference>
<feature type="transmembrane region" description="Helical" evidence="1">
    <location>
        <begin position="356"/>
        <end position="375"/>
    </location>
</feature>
<name>A0A8H5E729_9HYPO</name>
<evidence type="ECO:0000313" key="5">
    <source>
        <dbReference type="Proteomes" id="UP000573603"/>
    </source>
</evidence>
<keyword evidence="1" id="KW-0812">Transmembrane</keyword>
<accession>A0A8H5E729</accession>
<feature type="signal peptide" evidence="2">
    <location>
        <begin position="1"/>
        <end position="21"/>
    </location>
</feature>
<keyword evidence="2" id="KW-0732">Signal</keyword>